<name>M2PMP4_CERS8</name>
<dbReference type="HOGENOM" id="CLU_005808_0_0_1"/>
<sequence>MCVGENNAPQAVHYINSQLSALYDNALSCIRDHNNAQRHEETYRYAHALAGFDYGRFRAGELINQEEMMFHVEFGKPYLEFICNHDLILHLKIKKGRYYPDHSKVIYVTDKQRVQYLNDVDVAFRIPFDSRKLSGRDGKIGNGPNQIRFVIMELLKAQLQTLQPDAHNGKGSLMFYLTKYLELLQSAGNHVLFSLPDFDDDDLQVKINYSLMANRVQQHTDLFGIGIEKINAYLSSAWLKAAMLANQSANKTPHWQTYCLAEFKTAWIARRENSIHFHVKLGAPRIHAICSREAVLYFNVKDVSFYDGLLDTEEPRKYGKWTIALLVRLIPESEGGRVTRCRLDISSAEIHWKLCKFSGLSLHDAEAQELAEHFVEFFRLEYLEILESLEYHIVWKETENVFSFGSESDGELDGGSFYHNVGEEEVEGGATGVVVSRKVVTWKEIIANTVMHGFDHVIALSQASIDAHFAALWSAYAAKSGHYASILGKWQFGEYFSANLRPIMVRLLSNNRALVSFSLESGHSYVLKDHDYDESVSAEEKYNFENWRLSFEVGLKECRHEELELSEAWLSKFTETELWRQHGNLTDRYLKHIYLDFETAEFVHEFSRFDGLSHHEDDSPIEKVQAAVHYFQEHYFPQLTQSGLHLLYTIPVWTIRDHIPAHAMTAASFHVYSKLTVTRHNCVHIAPSLEPVLVVIGMTGHREFPASRLEFSSAWVARANSGVSYGTLAISKQIFMDRFLELFSEINRHTTIVPVFNGIESDKWQLQLTTWAKHQFRKQKKCEWKIRSERDGFVKYAWEHRDVWRYEHEGSAGDIVNGVYSVTSVTKNYMELPTAFRNRSLEIKVWGESQLELSFDSSKNVKGWSTKSSARWDASLDIVTEHGGLKVQVQGSQIPQVEMAKVEGDAAASVFSFCENPEKLLRQHLPQEVDFGLMVHELKAFEGSWRTFYAGTTAFTLANPVFNQEGDLLFELSLQGHQTVPALAAISRPGTLGVGTPGSRPSTIGRSSSFFAKLKEAVFDEVTSLTGAGAAANRNGRIQEEIERRTTELSYEETHVEM</sequence>
<proteinExistence type="predicted"/>
<evidence type="ECO:0000313" key="1">
    <source>
        <dbReference type="EMBL" id="EMD37679.1"/>
    </source>
</evidence>
<dbReference type="STRING" id="914234.M2PMP4"/>
<accession>M2PMP4</accession>
<dbReference type="Proteomes" id="UP000016930">
    <property type="component" value="Unassembled WGS sequence"/>
</dbReference>
<protein>
    <submittedName>
        <fullName evidence="1">Uncharacterized protein</fullName>
    </submittedName>
</protein>
<evidence type="ECO:0000313" key="2">
    <source>
        <dbReference type="Proteomes" id="UP000016930"/>
    </source>
</evidence>
<keyword evidence="2" id="KW-1185">Reference proteome</keyword>
<dbReference type="EMBL" id="KB445796">
    <property type="protein sequence ID" value="EMD37679.1"/>
    <property type="molecule type" value="Genomic_DNA"/>
</dbReference>
<reference evidence="1 2" key="1">
    <citation type="journal article" date="2012" name="Proc. Natl. Acad. Sci. U.S.A.">
        <title>Comparative genomics of Ceriporiopsis subvermispora and Phanerochaete chrysosporium provide insight into selective ligninolysis.</title>
        <authorList>
            <person name="Fernandez-Fueyo E."/>
            <person name="Ruiz-Duenas F.J."/>
            <person name="Ferreira P."/>
            <person name="Floudas D."/>
            <person name="Hibbett D.S."/>
            <person name="Canessa P."/>
            <person name="Larrondo L.F."/>
            <person name="James T.Y."/>
            <person name="Seelenfreund D."/>
            <person name="Lobos S."/>
            <person name="Polanco R."/>
            <person name="Tello M."/>
            <person name="Honda Y."/>
            <person name="Watanabe T."/>
            <person name="Watanabe T."/>
            <person name="Ryu J.S."/>
            <person name="Kubicek C.P."/>
            <person name="Schmoll M."/>
            <person name="Gaskell J."/>
            <person name="Hammel K.E."/>
            <person name="St John F.J."/>
            <person name="Vanden Wymelenberg A."/>
            <person name="Sabat G."/>
            <person name="Splinter BonDurant S."/>
            <person name="Syed K."/>
            <person name="Yadav J.S."/>
            <person name="Doddapaneni H."/>
            <person name="Subramanian V."/>
            <person name="Lavin J.L."/>
            <person name="Oguiza J.A."/>
            <person name="Perez G."/>
            <person name="Pisabarro A.G."/>
            <person name="Ramirez L."/>
            <person name="Santoyo F."/>
            <person name="Master E."/>
            <person name="Coutinho P.M."/>
            <person name="Henrissat B."/>
            <person name="Lombard V."/>
            <person name="Magnuson J.K."/>
            <person name="Kuees U."/>
            <person name="Hori C."/>
            <person name="Igarashi K."/>
            <person name="Samejima M."/>
            <person name="Held B.W."/>
            <person name="Barry K.W."/>
            <person name="LaButti K.M."/>
            <person name="Lapidus A."/>
            <person name="Lindquist E.A."/>
            <person name="Lucas S.M."/>
            <person name="Riley R."/>
            <person name="Salamov A.A."/>
            <person name="Hoffmeister D."/>
            <person name="Schwenk D."/>
            <person name="Hadar Y."/>
            <person name="Yarden O."/>
            <person name="de Vries R.P."/>
            <person name="Wiebenga A."/>
            <person name="Stenlid J."/>
            <person name="Eastwood D."/>
            <person name="Grigoriev I.V."/>
            <person name="Berka R.M."/>
            <person name="Blanchette R.A."/>
            <person name="Kersten P."/>
            <person name="Martinez A.T."/>
            <person name="Vicuna R."/>
            <person name="Cullen D."/>
        </authorList>
    </citation>
    <scope>NUCLEOTIDE SEQUENCE [LARGE SCALE GENOMIC DNA]</scope>
    <source>
        <strain evidence="1 2">B</strain>
    </source>
</reference>
<dbReference type="OrthoDB" id="5429442at2759"/>
<organism evidence="1 2">
    <name type="scientific">Ceriporiopsis subvermispora (strain B)</name>
    <name type="common">White-rot fungus</name>
    <name type="synonym">Gelatoporia subvermispora</name>
    <dbReference type="NCBI Taxonomy" id="914234"/>
    <lineage>
        <taxon>Eukaryota</taxon>
        <taxon>Fungi</taxon>
        <taxon>Dikarya</taxon>
        <taxon>Basidiomycota</taxon>
        <taxon>Agaricomycotina</taxon>
        <taxon>Agaricomycetes</taxon>
        <taxon>Polyporales</taxon>
        <taxon>Gelatoporiaceae</taxon>
        <taxon>Gelatoporia</taxon>
    </lineage>
</organism>
<dbReference type="AlphaFoldDB" id="M2PMP4"/>
<gene>
    <name evidence="1" type="ORF">CERSUDRAFT_105605</name>
</gene>